<feature type="region of interest" description="Disordered" evidence="1">
    <location>
        <begin position="176"/>
        <end position="224"/>
    </location>
</feature>
<feature type="transmembrane region" description="Helical" evidence="2">
    <location>
        <begin position="148"/>
        <end position="169"/>
    </location>
</feature>
<dbReference type="RefSeq" id="WP_203830975.1">
    <property type="nucleotide sequence ID" value="NZ_BAAATY010000064.1"/>
</dbReference>
<dbReference type="Proteomes" id="UP000624709">
    <property type="component" value="Unassembled WGS sequence"/>
</dbReference>
<evidence type="ECO:0000313" key="3">
    <source>
        <dbReference type="EMBL" id="GIE73370.1"/>
    </source>
</evidence>
<keyword evidence="2" id="KW-1133">Transmembrane helix</keyword>
<evidence type="ECO:0000313" key="4">
    <source>
        <dbReference type="Proteomes" id="UP000624709"/>
    </source>
</evidence>
<protein>
    <recommendedName>
        <fullName evidence="5">DUF2690 domain-containing protein</fullName>
    </recommendedName>
</protein>
<feature type="compositionally biased region" description="Low complexity" evidence="1">
    <location>
        <begin position="97"/>
        <end position="129"/>
    </location>
</feature>
<organism evidence="3 4">
    <name type="scientific">Actinoplanes palleronii</name>
    <dbReference type="NCBI Taxonomy" id="113570"/>
    <lineage>
        <taxon>Bacteria</taxon>
        <taxon>Bacillati</taxon>
        <taxon>Actinomycetota</taxon>
        <taxon>Actinomycetes</taxon>
        <taxon>Micromonosporales</taxon>
        <taxon>Micromonosporaceae</taxon>
        <taxon>Actinoplanes</taxon>
    </lineage>
</organism>
<accession>A0ABQ4BRS1</accession>
<gene>
    <name evidence="3" type="ORF">Apa02nite_094780</name>
</gene>
<sequence length="336" mass="34304">MPRPERPVDPSAGPVQQFAADLRKLRVEAGNPPYREMAKHAHASKASLSAAASGHRLPTWEVTQGYVQSCGGPVEAWHDRWLTVRAQVGPPLDPGLPAGSAPVGSAPVGSGPVGSALPGSGPVGSGLPADARSSSGTGTPAARRGRRAVLVGAVAAALLLAGALTLWGVTRGPAGTDATPLRPDPEALVASTSPQPTARFPGSGGEAVQDDADPKKSGCADGPAGIRELDRVQVNTLNENLLGVAVLRHAPQCHASWGRFEPSDRLTFLSGPVRITITAHRPATGTVGTAYTTAFDGQPVFGNILLDTTGCVEVTVRVDAPDGGGESTTHCKRGPQ</sequence>
<evidence type="ECO:0008006" key="5">
    <source>
        <dbReference type="Google" id="ProtNLM"/>
    </source>
</evidence>
<keyword evidence="2" id="KW-0472">Membrane</keyword>
<feature type="compositionally biased region" description="Low complexity" evidence="1">
    <location>
        <begin position="136"/>
        <end position="145"/>
    </location>
</feature>
<reference evidence="3 4" key="1">
    <citation type="submission" date="2021-01" db="EMBL/GenBank/DDBJ databases">
        <title>Whole genome shotgun sequence of Actinoplanes palleronii NBRC 14916.</title>
        <authorList>
            <person name="Komaki H."/>
            <person name="Tamura T."/>
        </authorList>
    </citation>
    <scope>NUCLEOTIDE SEQUENCE [LARGE SCALE GENOMIC DNA]</scope>
    <source>
        <strain evidence="3 4">NBRC 14916</strain>
    </source>
</reference>
<evidence type="ECO:0000256" key="1">
    <source>
        <dbReference type="SAM" id="MobiDB-lite"/>
    </source>
</evidence>
<comment type="caution">
    <text evidence="3">The sequence shown here is derived from an EMBL/GenBank/DDBJ whole genome shotgun (WGS) entry which is preliminary data.</text>
</comment>
<dbReference type="EMBL" id="BOMS01000172">
    <property type="protein sequence ID" value="GIE73370.1"/>
    <property type="molecule type" value="Genomic_DNA"/>
</dbReference>
<name>A0ABQ4BRS1_9ACTN</name>
<proteinExistence type="predicted"/>
<keyword evidence="4" id="KW-1185">Reference proteome</keyword>
<evidence type="ECO:0000256" key="2">
    <source>
        <dbReference type="SAM" id="Phobius"/>
    </source>
</evidence>
<feature type="region of interest" description="Disordered" evidence="1">
    <location>
        <begin position="93"/>
        <end position="145"/>
    </location>
</feature>
<keyword evidence="2" id="KW-0812">Transmembrane</keyword>